<dbReference type="Proteomes" id="UP000264353">
    <property type="component" value="Chromosome A1"/>
</dbReference>
<evidence type="ECO:0000313" key="8">
    <source>
        <dbReference type="Proteomes" id="UP000264353"/>
    </source>
</evidence>
<protein>
    <recommendedName>
        <fullName evidence="5">Peptidyl-prolyl cis-trans isomerase</fullName>
        <shortName evidence="5">PPIase</shortName>
        <ecNumber evidence="5">5.2.1.8</ecNumber>
    </recommendedName>
</protein>
<evidence type="ECO:0000256" key="4">
    <source>
        <dbReference type="ARBA" id="ARBA00023235"/>
    </source>
</evidence>
<dbReference type="AlphaFoldDB" id="A0A398AX05"/>
<dbReference type="EC" id="5.2.1.8" evidence="5"/>
<dbReference type="PANTHER" id="PTHR11071">
    <property type="entry name" value="PEPTIDYL-PROLYL CIS-TRANS ISOMERASE"/>
    <property type="match status" value="1"/>
</dbReference>
<accession>A0A398AX05</accession>
<dbReference type="PANTHER" id="PTHR11071:SF498">
    <property type="entry name" value="PEPTIDYL-PROLYL CIS-TRANS ISOMERASE"/>
    <property type="match status" value="1"/>
</dbReference>
<dbReference type="PROSITE" id="PS50072">
    <property type="entry name" value="CSA_PPIASE_2"/>
    <property type="match status" value="1"/>
</dbReference>
<dbReference type="PRINTS" id="PR00153">
    <property type="entry name" value="CSAPPISMRASE"/>
</dbReference>
<evidence type="ECO:0000259" key="6">
    <source>
        <dbReference type="PROSITE" id="PS50072"/>
    </source>
</evidence>
<keyword evidence="4 5" id="KW-0413">Isomerase</keyword>
<evidence type="ECO:0000256" key="1">
    <source>
        <dbReference type="ARBA" id="ARBA00000971"/>
    </source>
</evidence>
<reference evidence="7 8" key="1">
    <citation type="submission" date="2018-06" db="EMBL/GenBank/DDBJ databases">
        <title>WGS assembly of Brassica rapa FPsc.</title>
        <authorList>
            <person name="Bowman J."/>
            <person name="Kohchi T."/>
            <person name="Yamato K."/>
            <person name="Jenkins J."/>
            <person name="Shu S."/>
            <person name="Ishizaki K."/>
            <person name="Yamaoka S."/>
            <person name="Nishihama R."/>
            <person name="Nakamura Y."/>
            <person name="Berger F."/>
            <person name="Adam C."/>
            <person name="Aki S."/>
            <person name="Althoff F."/>
            <person name="Araki T."/>
            <person name="Arteaga-Vazquez M."/>
            <person name="Balasubrmanian S."/>
            <person name="Bauer D."/>
            <person name="Boehm C."/>
            <person name="Briginshaw L."/>
            <person name="Caballero-Perez J."/>
            <person name="Catarino B."/>
            <person name="Chen F."/>
            <person name="Chiyoda S."/>
            <person name="Chovatia M."/>
            <person name="Davies K."/>
            <person name="Delmans M."/>
            <person name="Demura T."/>
            <person name="Dierschke T."/>
            <person name="Dolan L."/>
            <person name="Dorantes-Acosta A."/>
            <person name="Eklund D."/>
            <person name="Florent S."/>
            <person name="Flores-Sandoval E."/>
            <person name="Fujiyama A."/>
            <person name="Fukuzawa H."/>
            <person name="Galik B."/>
            <person name="Grimanelli D."/>
            <person name="Grimwood J."/>
            <person name="Grossniklaus U."/>
            <person name="Hamada T."/>
            <person name="Haseloff J."/>
            <person name="Hetherington A."/>
            <person name="Higo A."/>
            <person name="Hirakawa Y."/>
            <person name="Hundley H."/>
            <person name="Ikeda Y."/>
            <person name="Inoue K."/>
            <person name="Inoue S."/>
            <person name="Ishida S."/>
            <person name="Jia Q."/>
            <person name="Kakita M."/>
            <person name="Kanazawa T."/>
            <person name="Kawai Y."/>
            <person name="Kawashima T."/>
            <person name="Kennedy M."/>
            <person name="Kinose K."/>
            <person name="Kinoshita T."/>
            <person name="Kohara Y."/>
            <person name="Koide E."/>
            <person name="Komatsu K."/>
            <person name="Kopischke S."/>
            <person name="Kubo M."/>
            <person name="Kyozuka J."/>
            <person name="Lagercrantz U."/>
            <person name="Lin S."/>
            <person name="Lindquist E."/>
            <person name="Lipzen A."/>
            <person name="Lu C."/>
            <person name="Luna E."/>
            <person name="Martienssen R."/>
            <person name="Minamino N."/>
            <person name="Mizutani M."/>
            <person name="Mizutani M."/>
            <person name="Mochizuki N."/>
            <person name="Monte I."/>
            <person name="Mosher R."/>
            <person name="Nagasaki H."/>
            <person name="Nakagami H."/>
            <person name="Naramoto S."/>
            <person name="Nishitani K."/>
            <person name="Ohtani M."/>
            <person name="Okamoto T."/>
            <person name="Okumura M."/>
            <person name="Phillips J."/>
            <person name="Pollak B."/>
            <person name="Reinders A."/>
            <person name="Roevekamp M."/>
            <person name="Sano R."/>
            <person name="Sawa S."/>
            <person name="Schmid M."/>
            <person name="Shirakawa M."/>
            <person name="Solano R."/>
            <person name="Spunde A."/>
            <person name="Suetsugu N."/>
            <person name="Sugano S."/>
            <person name="Sugiyama A."/>
            <person name="Sun R."/>
            <person name="Suzuki Y."/>
            <person name="Takenaka M."/>
            <person name="Takezawa D."/>
            <person name="Tomogane H."/>
            <person name="Tsuzuki M."/>
            <person name="Ueda T."/>
            <person name="Umeda M."/>
            <person name="Ward J."/>
            <person name="Watanabe Y."/>
            <person name="Yazaki K."/>
            <person name="Yokoyama R."/>
            <person name="Yoshitake Y."/>
            <person name="Yotsui I."/>
            <person name="Zachgo S."/>
            <person name="Schmutz J."/>
        </authorList>
    </citation>
    <scope>NUCLEOTIDE SEQUENCE [LARGE SCALE GENOMIC DNA]</scope>
    <source>
        <strain evidence="8">cv. B-3</strain>
    </source>
</reference>
<comment type="similarity">
    <text evidence="2 5">Belongs to the cyclophilin-type PPIase family.</text>
</comment>
<dbReference type="FunFam" id="2.40.100.10:FF:000025">
    <property type="entry name" value="Peptidyl-prolyl cis-trans isomerase CYP19-2"/>
    <property type="match status" value="1"/>
</dbReference>
<evidence type="ECO:0000313" key="7">
    <source>
        <dbReference type="EMBL" id="RID80120.1"/>
    </source>
</evidence>
<dbReference type="SUPFAM" id="SSF50891">
    <property type="entry name" value="Cyclophilin-like"/>
    <property type="match status" value="1"/>
</dbReference>
<keyword evidence="3 5" id="KW-0697">Rotamase</keyword>
<dbReference type="Pfam" id="PF00160">
    <property type="entry name" value="Pro_isomerase"/>
    <property type="match status" value="1"/>
</dbReference>
<evidence type="ECO:0000256" key="2">
    <source>
        <dbReference type="ARBA" id="ARBA00007365"/>
    </source>
</evidence>
<name>A0A398AX05_BRACM</name>
<dbReference type="Gene3D" id="2.40.100.10">
    <property type="entry name" value="Cyclophilin-like"/>
    <property type="match status" value="1"/>
</dbReference>
<dbReference type="EMBL" id="CM010628">
    <property type="protein sequence ID" value="RID80120.1"/>
    <property type="molecule type" value="Genomic_DNA"/>
</dbReference>
<evidence type="ECO:0000256" key="3">
    <source>
        <dbReference type="ARBA" id="ARBA00023110"/>
    </source>
</evidence>
<gene>
    <name evidence="7" type="ORF">BRARA_A02807</name>
</gene>
<dbReference type="InterPro" id="IPR029000">
    <property type="entry name" value="Cyclophilin-like_dom_sf"/>
</dbReference>
<dbReference type="PIRSF" id="PIRSF001467">
    <property type="entry name" value="Peptidylpro_ismrse"/>
    <property type="match status" value="1"/>
</dbReference>
<evidence type="ECO:0000256" key="5">
    <source>
        <dbReference type="RuleBase" id="RU363019"/>
    </source>
</evidence>
<comment type="catalytic activity">
    <reaction evidence="1 5">
        <text>[protein]-peptidylproline (omega=180) = [protein]-peptidylproline (omega=0)</text>
        <dbReference type="Rhea" id="RHEA:16237"/>
        <dbReference type="Rhea" id="RHEA-COMP:10747"/>
        <dbReference type="Rhea" id="RHEA-COMP:10748"/>
        <dbReference type="ChEBI" id="CHEBI:83833"/>
        <dbReference type="ChEBI" id="CHEBI:83834"/>
        <dbReference type="EC" id="5.2.1.8"/>
    </reaction>
</comment>
<organism evidence="7 8">
    <name type="scientific">Brassica campestris</name>
    <name type="common">Field mustard</name>
    <dbReference type="NCBI Taxonomy" id="3711"/>
    <lineage>
        <taxon>Eukaryota</taxon>
        <taxon>Viridiplantae</taxon>
        <taxon>Streptophyta</taxon>
        <taxon>Embryophyta</taxon>
        <taxon>Tracheophyta</taxon>
        <taxon>Spermatophyta</taxon>
        <taxon>Magnoliopsida</taxon>
        <taxon>eudicotyledons</taxon>
        <taxon>Gunneridae</taxon>
        <taxon>Pentapetalae</taxon>
        <taxon>rosids</taxon>
        <taxon>malvids</taxon>
        <taxon>Brassicales</taxon>
        <taxon>Brassicaceae</taxon>
        <taxon>Brassiceae</taxon>
        <taxon>Brassica</taxon>
    </lineage>
</organism>
<dbReference type="InterPro" id="IPR002130">
    <property type="entry name" value="Cyclophilin-type_PPIase_dom"/>
</dbReference>
<proteinExistence type="inferred from homology"/>
<dbReference type="GO" id="GO:0003755">
    <property type="term" value="F:peptidyl-prolyl cis-trans isomerase activity"/>
    <property type="evidence" value="ECO:0007669"/>
    <property type="project" value="UniProtKB-UniRule"/>
</dbReference>
<comment type="function">
    <text evidence="5">PPIases accelerate the folding of proteins. It catalyzes the cis-trans isomerization of proline imidic peptide bonds in oligopeptides.</text>
</comment>
<dbReference type="InterPro" id="IPR024936">
    <property type="entry name" value="Cyclophilin-type_PPIase"/>
</dbReference>
<feature type="domain" description="PPIase cyclophilin-type" evidence="6">
    <location>
        <begin position="27"/>
        <end position="185"/>
    </location>
</feature>
<sequence length="192" mass="20926">MLADLCHLRPLMDPLFHLLAPANPKVFFYMTVDAKPAGMIVMELFADTTPRTAENFRALCTGEKCTGKLGKPLHYKGSIIHHVDPGYMIAGGDIIDGGKGNRGECIYGSRFFEVENFIKKHTGPGILSKWNRGRNSTGSQFMIHAKANSDLDDECVVFGQVVQGMYVVTSIMALTTNTSIPVAVISNCGQIS</sequence>